<accession>A0A6J5ARU4</accession>
<evidence type="ECO:0000313" key="3">
    <source>
        <dbReference type="Proteomes" id="UP000494249"/>
    </source>
</evidence>
<reference evidence="2 3" key="1">
    <citation type="submission" date="2020-04" db="EMBL/GenBank/DDBJ databases">
        <authorList>
            <person name="De Canck E."/>
        </authorList>
    </citation>
    <scope>NUCLEOTIDE SEQUENCE [LARGE SCALE GENOMIC DNA]</scope>
    <source>
        <strain evidence="2 3">LMG 22037</strain>
    </source>
</reference>
<dbReference type="RefSeq" id="WP_035479481.1">
    <property type="nucleotide sequence ID" value="NZ_CADFGL010000008.1"/>
</dbReference>
<dbReference type="EMBL" id="CADIKB010000007">
    <property type="protein sequence ID" value="CAB3674429.1"/>
    <property type="molecule type" value="Genomic_DNA"/>
</dbReference>
<gene>
    <name evidence="2" type="ORF">LMG22037_02121</name>
</gene>
<sequence>MQFRDIRRFLSKLIPRSAESPSPAPDAVPHASRGEAEAGAASAFDFEPGWHGDHWQNLLSSPMDARRYVMEDWSASTANEWWNADATASAR</sequence>
<evidence type="ECO:0000256" key="1">
    <source>
        <dbReference type="SAM" id="MobiDB-lite"/>
    </source>
</evidence>
<dbReference type="AlphaFoldDB" id="A0A6J5ARU4"/>
<organism evidence="2 3">
    <name type="scientific">Paraburkholderia phenoliruptrix</name>
    <dbReference type="NCBI Taxonomy" id="252970"/>
    <lineage>
        <taxon>Bacteria</taxon>
        <taxon>Pseudomonadati</taxon>
        <taxon>Pseudomonadota</taxon>
        <taxon>Betaproteobacteria</taxon>
        <taxon>Burkholderiales</taxon>
        <taxon>Burkholderiaceae</taxon>
        <taxon>Paraburkholderia</taxon>
    </lineage>
</organism>
<feature type="region of interest" description="Disordered" evidence="1">
    <location>
        <begin position="15"/>
        <end position="45"/>
    </location>
</feature>
<dbReference type="Proteomes" id="UP000494249">
    <property type="component" value="Unassembled WGS sequence"/>
</dbReference>
<name>A0A6J5ARU4_9BURK</name>
<proteinExistence type="predicted"/>
<protein>
    <submittedName>
        <fullName evidence="2">Uncharacterized protein</fullName>
    </submittedName>
</protein>
<evidence type="ECO:0000313" key="2">
    <source>
        <dbReference type="EMBL" id="CAB3674429.1"/>
    </source>
</evidence>